<sequence>MKKEGKKDHPEVRTTKNICDITPGHKNTRDVCDVVNKQTGKTLQNNDKPKK</sequence>
<evidence type="ECO:0000256" key="1">
    <source>
        <dbReference type="SAM" id="MobiDB-lite"/>
    </source>
</evidence>
<reference evidence="2 3" key="1">
    <citation type="submission" date="2015-11" db="EMBL/GenBank/DDBJ databases">
        <title>Genomic analysis of 38 Legionella species identifies large and diverse effector repertoires.</title>
        <authorList>
            <person name="Burstein D."/>
            <person name="Amaro F."/>
            <person name="Zusman T."/>
            <person name="Lifshitz Z."/>
            <person name="Cohen O."/>
            <person name="Gilbert J.A."/>
            <person name="Pupko T."/>
            <person name="Shuman H.A."/>
            <person name="Segal G."/>
        </authorList>
    </citation>
    <scope>NUCLEOTIDE SEQUENCE [LARGE SCALE GENOMIC DNA]</scope>
    <source>
        <strain evidence="2 3">BL-540</strain>
    </source>
</reference>
<accession>A0A0W0VAD7</accession>
<dbReference type="EMBL" id="LNYJ01000011">
    <property type="protein sequence ID" value="KTD17039.1"/>
    <property type="molecule type" value="Genomic_DNA"/>
</dbReference>
<gene>
    <name evidence="2" type="ORF">Ljor_1345</name>
</gene>
<feature type="region of interest" description="Disordered" evidence="1">
    <location>
        <begin position="1"/>
        <end position="28"/>
    </location>
</feature>
<evidence type="ECO:0000313" key="2">
    <source>
        <dbReference type="EMBL" id="KTD17039.1"/>
    </source>
</evidence>
<dbReference type="Proteomes" id="UP000055035">
    <property type="component" value="Unassembled WGS sequence"/>
</dbReference>
<protein>
    <submittedName>
        <fullName evidence="2">Uncharacterized protein</fullName>
    </submittedName>
</protein>
<comment type="caution">
    <text evidence="2">The sequence shown here is derived from an EMBL/GenBank/DDBJ whole genome shotgun (WGS) entry which is preliminary data.</text>
</comment>
<dbReference type="OrthoDB" id="5651680at2"/>
<dbReference type="AlphaFoldDB" id="A0A0W0VAD7"/>
<dbReference type="PATRIC" id="fig|456.5.peg.1439"/>
<name>A0A0W0VAD7_9GAMM</name>
<evidence type="ECO:0000313" key="3">
    <source>
        <dbReference type="Proteomes" id="UP000055035"/>
    </source>
</evidence>
<dbReference type="STRING" id="456.Ljor_1345"/>
<feature type="compositionally biased region" description="Basic and acidic residues" evidence="1">
    <location>
        <begin position="1"/>
        <end position="14"/>
    </location>
</feature>
<proteinExistence type="predicted"/>
<dbReference type="RefSeq" id="WP_156413822.1">
    <property type="nucleotide sequence ID" value="NZ_CAAAIC010000003.1"/>
</dbReference>
<organism evidence="2 3">
    <name type="scientific">Legionella jordanis</name>
    <dbReference type="NCBI Taxonomy" id="456"/>
    <lineage>
        <taxon>Bacteria</taxon>
        <taxon>Pseudomonadati</taxon>
        <taxon>Pseudomonadota</taxon>
        <taxon>Gammaproteobacteria</taxon>
        <taxon>Legionellales</taxon>
        <taxon>Legionellaceae</taxon>
        <taxon>Legionella</taxon>
    </lineage>
</organism>
<keyword evidence="3" id="KW-1185">Reference proteome</keyword>